<sequence length="51" mass="5767">MTGDLIALANNRKLEKISIPTALAVGYYQSSCQMMTTILAISKEKIRRYYP</sequence>
<evidence type="ECO:0000313" key="2">
    <source>
        <dbReference type="Proteomes" id="UP000003351"/>
    </source>
</evidence>
<dbReference type="AlphaFoldDB" id="F0IAE8"/>
<proteinExistence type="predicted"/>
<protein>
    <submittedName>
        <fullName evidence="1">Uncharacterized protein</fullName>
    </submittedName>
</protein>
<reference evidence="1 2" key="1">
    <citation type="submission" date="2011-02" db="EMBL/GenBank/DDBJ databases">
        <authorList>
            <person name="Muzny D."/>
            <person name="Qin X."/>
            <person name="Deng J."/>
            <person name="Jiang H."/>
            <person name="Liu Y."/>
            <person name="Qu J."/>
            <person name="Song X.-Z."/>
            <person name="Zhang L."/>
            <person name="Thornton R."/>
            <person name="Coyle M."/>
            <person name="Francisco L."/>
            <person name="Jackson L."/>
            <person name="Javaid M."/>
            <person name="Korchina V."/>
            <person name="Kovar C."/>
            <person name="Mata R."/>
            <person name="Mathew T."/>
            <person name="Ngo R."/>
            <person name="Nguyen L."/>
            <person name="Nguyen N."/>
            <person name="Okwuonu G."/>
            <person name="Ongeri F."/>
            <person name="Pham C."/>
            <person name="Simmons D."/>
            <person name="Wilczek-Boney K."/>
            <person name="Hale W."/>
            <person name="Jakkamsetti A."/>
            <person name="Pham P."/>
            <person name="Ruth R."/>
            <person name="San Lucas F."/>
            <person name="Warren J."/>
            <person name="Zhang J."/>
            <person name="Zhao Z."/>
            <person name="Zhou C."/>
            <person name="Zhu D."/>
            <person name="Lee S."/>
            <person name="Bess C."/>
            <person name="Blankenburg K."/>
            <person name="Forbes L."/>
            <person name="Fu Q."/>
            <person name="Gubbala S."/>
            <person name="Hirani K."/>
            <person name="Jayaseelan J.C."/>
            <person name="Lara F."/>
            <person name="Munidasa M."/>
            <person name="Palculict T."/>
            <person name="Patil S."/>
            <person name="Pu L.-L."/>
            <person name="Saada N."/>
            <person name="Tang L."/>
            <person name="Weissenberger G."/>
            <person name="Zhu Y."/>
            <person name="Hemphill L."/>
            <person name="Shang Y."/>
            <person name="Youmans B."/>
            <person name="Ayvaz T."/>
            <person name="Ross M."/>
            <person name="Santibanez J."/>
            <person name="Aqrawi P."/>
            <person name="Gross S."/>
            <person name="Joshi V."/>
            <person name="Fowler G."/>
            <person name="Nazareth L."/>
            <person name="Reid J."/>
            <person name="Worley K."/>
            <person name="Petrosino J."/>
            <person name="Highlander S."/>
            <person name="Gibbs R."/>
        </authorList>
    </citation>
    <scope>NUCLEOTIDE SEQUENCE [LARGE SCALE GENOMIC DNA]</scope>
    <source>
        <strain evidence="1 2">SK115</strain>
    </source>
</reference>
<accession>F0IAE8</accession>
<dbReference type="Proteomes" id="UP000003351">
    <property type="component" value="Unassembled WGS sequence"/>
</dbReference>
<dbReference type="EMBL" id="AEXW01000007">
    <property type="protein sequence ID" value="EGD31288.1"/>
    <property type="molecule type" value="Genomic_DNA"/>
</dbReference>
<dbReference type="HOGENOM" id="CLU_3104532_0_0_9"/>
<comment type="caution">
    <text evidence="1">The sequence shown here is derived from an EMBL/GenBank/DDBJ whole genome shotgun (WGS) entry which is preliminary data.</text>
</comment>
<gene>
    <name evidence="1" type="ORF">HMPREF9382_1697</name>
</gene>
<name>F0IAE8_STRSA</name>
<evidence type="ECO:0000313" key="1">
    <source>
        <dbReference type="EMBL" id="EGD31288.1"/>
    </source>
</evidence>
<organism evidence="1 2">
    <name type="scientific">Streptococcus sanguinis SK115</name>
    <dbReference type="NCBI Taxonomy" id="888810"/>
    <lineage>
        <taxon>Bacteria</taxon>
        <taxon>Bacillati</taxon>
        <taxon>Bacillota</taxon>
        <taxon>Bacilli</taxon>
        <taxon>Lactobacillales</taxon>
        <taxon>Streptococcaceae</taxon>
        <taxon>Streptococcus</taxon>
    </lineage>
</organism>